<accession>A0ABV6AZI7</accession>
<keyword evidence="3" id="KW-1185">Reference proteome</keyword>
<dbReference type="EMBL" id="JBHLYR010000020">
    <property type="protein sequence ID" value="MFB9991568.1"/>
    <property type="molecule type" value="Genomic_DNA"/>
</dbReference>
<protein>
    <submittedName>
        <fullName evidence="2">Uncharacterized protein</fullName>
    </submittedName>
</protein>
<dbReference type="RefSeq" id="WP_380006820.1">
    <property type="nucleotide sequence ID" value="NZ_JBHLYR010000020.1"/>
</dbReference>
<evidence type="ECO:0000256" key="1">
    <source>
        <dbReference type="SAM" id="Phobius"/>
    </source>
</evidence>
<keyword evidence="1" id="KW-1133">Transmembrane helix</keyword>
<name>A0ABV6AZI7_9DEIO</name>
<reference evidence="2 3" key="1">
    <citation type="submission" date="2024-09" db="EMBL/GenBank/DDBJ databases">
        <authorList>
            <person name="Sun Q."/>
            <person name="Mori K."/>
        </authorList>
    </citation>
    <scope>NUCLEOTIDE SEQUENCE [LARGE SCALE GENOMIC DNA]</scope>
    <source>
        <strain evidence="2 3">JCM 13503</strain>
    </source>
</reference>
<keyword evidence="1" id="KW-0812">Transmembrane</keyword>
<comment type="caution">
    <text evidence="2">The sequence shown here is derived from an EMBL/GenBank/DDBJ whole genome shotgun (WGS) entry which is preliminary data.</text>
</comment>
<feature type="transmembrane region" description="Helical" evidence="1">
    <location>
        <begin position="56"/>
        <end position="79"/>
    </location>
</feature>
<proteinExistence type="predicted"/>
<gene>
    <name evidence="2" type="ORF">ACFFLM_06255</name>
</gene>
<dbReference type="Proteomes" id="UP001589733">
    <property type="component" value="Unassembled WGS sequence"/>
</dbReference>
<sequence>MTLRRRWPVLVLLLLTFAPVISVLIAASVLDARGCPFTGPCLILGWDAGPLLNTMGLLSWFSLVTLPLGFLIGCGWLVIGSVKRKRRGSSNDPAR</sequence>
<evidence type="ECO:0000313" key="2">
    <source>
        <dbReference type="EMBL" id="MFB9991568.1"/>
    </source>
</evidence>
<keyword evidence="1" id="KW-0472">Membrane</keyword>
<evidence type="ECO:0000313" key="3">
    <source>
        <dbReference type="Proteomes" id="UP001589733"/>
    </source>
</evidence>
<organism evidence="2 3">
    <name type="scientific">Deinococcus oregonensis</name>
    <dbReference type="NCBI Taxonomy" id="1805970"/>
    <lineage>
        <taxon>Bacteria</taxon>
        <taxon>Thermotogati</taxon>
        <taxon>Deinococcota</taxon>
        <taxon>Deinococci</taxon>
        <taxon>Deinococcales</taxon>
        <taxon>Deinococcaceae</taxon>
        <taxon>Deinococcus</taxon>
    </lineage>
</organism>